<dbReference type="GO" id="GO:0000166">
    <property type="term" value="F:nucleotide binding"/>
    <property type="evidence" value="ECO:0007669"/>
    <property type="project" value="UniProtKB-KW"/>
</dbReference>
<dbReference type="GO" id="GO:0070482">
    <property type="term" value="P:response to oxygen levels"/>
    <property type="evidence" value="ECO:0007669"/>
    <property type="project" value="TreeGrafter"/>
</dbReference>
<evidence type="ECO:0000313" key="5">
    <source>
        <dbReference type="EMBL" id="CDQ91890.1"/>
    </source>
</evidence>
<feature type="domain" description="Haem NO binding associated" evidence="4">
    <location>
        <begin position="257"/>
        <end position="316"/>
    </location>
</feature>
<name>A0A060YRX7_ONCMY</name>
<reference evidence="5" key="2">
    <citation type="submission" date="2014-03" db="EMBL/GenBank/DDBJ databases">
        <authorList>
            <person name="Genoscope - CEA"/>
        </authorList>
    </citation>
    <scope>NUCLEOTIDE SEQUENCE</scope>
</reference>
<evidence type="ECO:0000259" key="4">
    <source>
        <dbReference type="Pfam" id="PF07701"/>
    </source>
</evidence>
<dbReference type="Pfam" id="PF07701">
    <property type="entry name" value="HNOBA"/>
    <property type="match status" value="1"/>
</dbReference>
<evidence type="ECO:0000256" key="1">
    <source>
        <dbReference type="ARBA" id="ARBA00012202"/>
    </source>
</evidence>
<evidence type="ECO:0000313" key="6">
    <source>
        <dbReference type="Proteomes" id="UP000193380"/>
    </source>
</evidence>
<accession>A0A060YRX7</accession>
<dbReference type="GO" id="GO:0004383">
    <property type="term" value="F:guanylate cyclase activity"/>
    <property type="evidence" value="ECO:0007669"/>
    <property type="project" value="UniProtKB-EC"/>
</dbReference>
<dbReference type="STRING" id="8022.A0A060YRX7"/>
<proteinExistence type="predicted"/>
<dbReference type="Proteomes" id="UP000193380">
    <property type="component" value="Unassembled WGS sequence"/>
</dbReference>
<dbReference type="PaxDb" id="8022-A0A060YRX7"/>
<gene>
    <name evidence="5" type="ORF">GSONMT00045712001</name>
</gene>
<dbReference type="PANTHER" id="PTHR45655">
    <property type="entry name" value="GUANYLATE CYCLASE SOLUBLE SUBUNIT BETA-2"/>
    <property type="match status" value="1"/>
</dbReference>
<dbReference type="InterPro" id="IPR042463">
    <property type="entry name" value="HNOB_dom_associated_sf"/>
</dbReference>
<dbReference type="EC" id="4.6.1.2" evidence="1"/>
<protein>
    <recommendedName>
        <fullName evidence="1">guanylate cyclase</fullName>
        <ecNumber evidence="1">4.6.1.2</ecNumber>
    </recommendedName>
</protein>
<dbReference type="InterPro" id="IPR011645">
    <property type="entry name" value="HNOB_dom_associated"/>
</dbReference>
<dbReference type="Gene3D" id="3.30.450.260">
    <property type="entry name" value="Haem NO binding associated domain"/>
    <property type="match status" value="1"/>
</dbReference>
<keyword evidence="3" id="KW-0141">cGMP biosynthesis</keyword>
<reference evidence="5" key="1">
    <citation type="journal article" date="2014" name="Nat. Commun.">
        <title>The rainbow trout genome provides novel insights into evolution after whole-genome duplication in vertebrates.</title>
        <authorList>
            <person name="Berthelot C."/>
            <person name="Brunet F."/>
            <person name="Chalopin D."/>
            <person name="Juanchich A."/>
            <person name="Bernard M."/>
            <person name="Noel B."/>
            <person name="Bento P."/>
            <person name="Da Silva C."/>
            <person name="Labadie K."/>
            <person name="Alberti A."/>
            <person name="Aury J.M."/>
            <person name="Louis A."/>
            <person name="Dehais P."/>
            <person name="Bardou P."/>
            <person name="Montfort J."/>
            <person name="Klopp C."/>
            <person name="Cabau C."/>
            <person name="Gaspin C."/>
            <person name="Thorgaard G.H."/>
            <person name="Boussaha M."/>
            <person name="Quillet E."/>
            <person name="Guyomard R."/>
            <person name="Galiana D."/>
            <person name="Bobe J."/>
            <person name="Volff J.N."/>
            <person name="Genet C."/>
            <person name="Wincker P."/>
            <person name="Jaillon O."/>
            <person name="Roest Crollius H."/>
            <person name="Guiguen Y."/>
        </authorList>
    </citation>
    <scope>NUCLEOTIDE SEQUENCE [LARGE SCALE GENOMIC DNA]</scope>
</reference>
<dbReference type="EMBL" id="FR912433">
    <property type="protein sequence ID" value="CDQ91890.1"/>
    <property type="molecule type" value="Genomic_DNA"/>
</dbReference>
<dbReference type="AlphaFoldDB" id="A0A060YRX7"/>
<dbReference type="GO" id="GO:0038060">
    <property type="term" value="P:nitric oxide-cGMP-mediated signaling"/>
    <property type="evidence" value="ECO:0007669"/>
    <property type="project" value="TreeGrafter"/>
</dbReference>
<sequence>MRVFNTNLWKVVLGEKHTTENPCTQTTSVWLKLAKNTHISFQKAGGETAMQFKPHPLQHIYQQIGEGARTRAREEREETEREMREITVLLHQPFTNDTLTPPLPSVSCRSKHTGYLHYTIGQLRQMEKQFYDTDIHVEVLSEQGTTHNVTMSSVKPTERDVRYSYVVLEDEEELETLPITSFIEVFPFNIALRQVNHQSSPPLKTTLISSGYLLSSALPRCKGTKYFVSNLSNTLIFINTQLLYCISGKNKNVHTFDDSSRCLKLKGQMRYMTESESIIFLGTPPTGMESLSAMFKTGLYINDLSMHESGRALVLAL</sequence>
<organism evidence="5 6">
    <name type="scientific">Oncorhynchus mykiss</name>
    <name type="common">Rainbow trout</name>
    <name type="synonym">Salmo gairdneri</name>
    <dbReference type="NCBI Taxonomy" id="8022"/>
    <lineage>
        <taxon>Eukaryota</taxon>
        <taxon>Metazoa</taxon>
        <taxon>Chordata</taxon>
        <taxon>Craniata</taxon>
        <taxon>Vertebrata</taxon>
        <taxon>Euteleostomi</taxon>
        <taxon>Actinopterygii</taxon>
        <taxon>Neopterygii</taxon>
        <taxon>Teleostei</taxon>
        <taxon>Protacanthopterygii</taxon>
        <taxon>Salmoniformes</taxon>
        <taxon>Salmonidae</taxon>
        <taxon>Salmoninae</taxon>
        <taxon>Oncorhynchus</taxon>
    </lineage>
</organism>
<dbReference type="PANTHER" id="PTHR45655:SF10">
    <property type="entry name" value="SOLUBLE GUANYLATE CYCLASE 88E"/>
    <property type="match status" value="1"/>
</dbReference>
<keyword evidence="2" id="KW-0547">Nucleotide-binding</keyword>
<dbReference type="GO" id="GO:0008074">
    <property type="term" value="C:guanylate cyclase complex, soluble"/>
    <property type="evidence" value="ECO:0007669"/>
    <property type="project" value="TreeGrafter"/>
</dbReference>
<evidence type="ECO:0000256" key="3">
    <source>
        <dbReference type="ARBA" id="ARBA00023293"/>
    </source>
</evidence>
<evidence type="ECO:0000256" key="2">
    <source>
        <dbReference type="ARBA" id="ARBA00022741"/>
    </source>
</evidence>